<proteinExistence type="predicted"/>
<feature type="compositionally biased region" description="Basic residues" evidence="1">
    <location>
        <begin position="399"/>
        <end position="418"/>
    </location>
</feature>
<accession>F9WM38</accession>
<feature type="compositionally biased region" description="Basic and acidic residues" evidence="1">
    <location>
        <begin position="206"/>
        <end position="220"/>
    </location>
</feature>
<protein>
    <submittedName>
        <fullName evidence="2">Uncharacterized protein</fullName>
    </submittedName>
</protein>
<feature type="compositionally biased region" description="Basic residues" evidence="1">
    <location>
        <begin position="107"/>
        <end position="126"/>
    </location>
</feature>
<evidence type="ECO:0000313" key="2">
    <source>
        <dbReference type="EMBL" id="CCD18588.1"/>
    </source>
</evidence>
<dbReference type="AlphaFoldDB" id="F9WM38"/>
<evidence type="ECO:0000256" key="1">
    <source>
        <dbReference type="SAM" id="MobiDB-lite"/>
    </source>
</evidence>
<dbReference type="Proteomes" id="UP000009027">
    <property type="component" value="Unassembled WGS sequence"/>
</dbReference>
<feature type="compositionally biased region" description="Basic residues" evidence="1">
    <location>
        <begin position="167"/>
        <end position="191"/>
    </location>
</feature>
<gene>
    <name evidence="2" type="ORF">TvY486_0012870</name>
</gene>
<feature type="compositionally biased region" description="Basic and acidic residues" evidence="1">
    <location>
        <begin position="87"/>
        <end position="106"/>
    </location>
</feature>
<feature type="compositionally biased region" description="Polar residues" evidence="1">
    <location>
        <begin position="10"/>
        <end position="19"/>
    </location>
</feature>
<reference evidence="2 3" key="1">
    <citation type="journal article" date="2012" name="Proc. Natl. Acad. Sci. U.S.A.">
        <title>Antigenic diversity is generated by distinct evolutionary mechanisms in African trypanosome species.</title>
        <authorList>
            <person name="Jackson A.P."/>
            <person name="Berry A."/>
            <person name="Aslett M."/>
            <person name="Allison H.C."/>
            <person name="Burton P."/>
            <person name="Vavrova-Anderson J."/>
            <person name="Brown R."/>
            <person name="Browne H."/>
            <person name="Corton N."/>
            <person name="Hauser H."/>
            <person name="Gamble J."/>
            <person name="Gilderthorp R."/>
            <person name="Marcello L."/>
            <person name="McQuillan J."/>
            <person name="Otto T.D."/>
            <person name="Quail M.A."/>
            <person name="Sanders M.J."/>
            <person name="van Tonder A."/>
            <person name="Ginger M.L."/>
            <person name="Field M.C."/>
            <person name="Barry J.D."/>
            <person name="Hertz-Fowler C."/>
            <person name="Berriman M."/>
        </authorList>
    </citation>
    <scope>NUCLEOTIDE SEQUENCE</scope>
    <source>
        <strain evidence="2 3">Y486</strain>
    </source>
</reference>
<feature type="compositionally biased region" description="Basic and acidic residues" evidence="1">
    <location>
        <begin position="388"/>
        <end position="398"/>
    </location>
</feature>
<organism evidence="2 3">
    <name type="scientific">Trypanosoma vivax (strain Y486)</name>
    <dbReference type="NCBI Taxonomy" id="1055687"/>
    <lineage>
        <taxon>Eukaryota</taxon>
        <taxon>Discoba</taxon>
        <taxon>Euglenozoa</taxon>
        <taxon>Kinetoplastea</taxon>
        <taxon>Metakinetoplastina</taxon>
        <taxon>Trypanosomatida</taxon>
        <taxon>Trypanosomatidae</taxon>
        <taxon>Trypanosoma</taxon>
        <taxon>Duttonella</taxon>
    </lineage>
</organism>
<feature type="compositionally biased region" description="Basic and acidic residues" evidence="1">
    <location>
        <begin position="301"/>
        <end position="321"/>
    </location>
</feature>
<dbReference type="VEuPathDB" id="TriTrypDB:TvY486_0012870"/>
<feature type="region of interest" description="Disordered" evidence="1">
    <location>
        <begin position="1"/>
        <end position="425"/>
    </location>
</feature>
<feature type="compositionally biased region" description="Basic and acidic residues" evidence="1">
    <location>
        <begin position="21"/>
        <end position="30"/>
    </location>
</feature>
<sequence>MSTVARHATKNTTRAASTDTECDRGGEETGKKRRKKHTNKRQETPNTKKTRKRRGHKHAEKNDTHRRRARDEGRTGHQQQSKKNKRSREATRCHQKEGQKSKGRQKERNKKSTKVKSAHARNRPNGRRLGTQITRSQRTTHTPKARATQEPQQRRKKNALGWNKKQEKGRRAHTRKTNQPKRDHRQRLRGRTSKENTQATQRHDRKRAERQDREGGRALKPDNGAISQEPEAAGEKWDKTVVRGQRKGRGKTDTCKGNELAHRQEVNTSIARRGNGANKEAPTRAEPQIEQGPAYNMNRATTKDNTKGSRKKQETNRENLRRGKRAGSAQLGDTNEGRQHRNRENTPVQRKHATQHDKPANAHASNDTTGRNTQREERSTRHNTVHKGYWDWDREKTRTQQHTRKRTASTRTRTRTRTPRGEKIR</sequence>
<feature type="compositionally biased region" description="Polar residues" evidence="1">
    <location>
        <begin position="363"/>
        <end position="372"/>
    </location>
</feature>
<feature type="compositionally biased region" description="Polar residues" evidence="1">
    <location>
        <begin position="131"/>
        <end position="142"/>
    </location>
</feature>
<feature type="compositionally biased region" description="Basic and acidic residues" evidence="1">
    <location>
        <begin position="250"/>
        <end position="265"/>
    </location>
</feature>
<name>F9WM38_TRYVY</name>
<dbReference type="EMBL" id="CAEX01001469">
    <property type="protein sequence ID" value="CCD18588.1"/>
    <property type="molecule type" value="Genomic_DNA"/>
</dbReference>
<keyword evidence="3" id="KW-1185">Reference proteome</keyword>
<feature type="compositionally biased region" description="Basic and acidic residues" evidence="1">
    <location>
        <begin position="335"/>
        <end position="344"/>
    </location>
</feature>
<feature type="compositionally biased region" description="Basic residues" evidence="1">
    <location>
        <begin position="48"/>
        <end position="68"/>
    </location>
</feature>
<evidence type="ECO:0000313" key="3">
    <source>
        <dbReference type="Proteomes" id="UP000009027"/>
    </source>
</evidence>